<name>A0A4Y2U746_ARAVE</name>
<accession>A0A4Y2U746</accession>
<reference evidence="1 2" key="1">
    <citation type="journal article" date="2019" name="Sci. Rep.">
        <title>Orb-weaving spider Araneus ventricosus genome elucidates the spidroin gene catalogue.</title>
        <authorList>
            <person name="Kono N."/>
            <person name="Nakamura H."/>
            <person name="Ohtoshi R."/>
            <person name="Moran D.A.P."/>
            <person name="Shinohara A."/>
            <person name="Yoshida Y."/>
            <person name="Fujiwara M."/>
            <person name="Mori M."/>
            <person name="Tomita M."/>
            <person name="Arakawa K."/>
        </authorList>
    </citation>
    <scope>NUCLEOTIDE SEQUENCE [LARGE SCALE GENOMIC DNA]</scope>
</reference>
<comment type="caution">
    <text evidence="1">The sequence shown here is derived from an EMBL/GenBank/DDBJ whole genome shotgun (WGS) entry which is preliminary data.</text>
</comment>
<sequence length="102" mass="11778">MHQSNVDSENSTDITDSCILGMGFLQKFQFTVNLEKNEIRTGSEEISLFSVNTQHRKRISDVFSRRLCIEGCKPYSHAEKRFRMETDISVEALAVTTEDRWS</sequence>
<dbReference type="AlphaFoldDB" id="A0A4Y2U746"/>
<evidence type="ECO:0000313" key="1">
    <source>
        <dbReference type="EMBL" id="GBO07506.1"/>
    </source>
</evidence>
<keyword evidence="2" id="KW-1185">Reference proteome</keyword>
<dbReference type="Proteomes" id="UP000499080">
    <property type="component" value="Unassembled WGS sequence"/>
</dbReference>
<dbReference type="EMBL" id="BGPR01033528">
    <property type="protein sequence ID" value="GBO07506.1"/>
    <property type="molecule type" value="Genomic_DNA"/>
</dbReference>
<evidence type="ECO:0000313" key="2">
    <source>
        <dbReference type="Proteomes" id="UP000499080"/>
    </source>
</evidence>
<gene>
    <name evidence="1" type="ORF">AVEN_105705_1</name>
</gene>
<dbReference type="OrthoDB" id="6091153at2759"/>
<organism evidence="1 2">
    <name type="scientific">Araneus ventricosus</name>
    <name type="common">Orbweaver spider</name>
    <name type="synonym">Epeira ventricosa</name>
    <dbReference type="NCBI Taxonomy" id="182803"/>
    <lineage>
        <taxon>Eukaryota</taxon>
        <taxon>Metazoa</taxon>
        <taxon>Ecdysozoa</taxon>
        <taxon>Arthropoda</taxon>
        <taxon>Chelicerata</taxon>
        <taxon>Arachnida</taxon>
        <taxon>Araneae</taxon>
        <taxon>Araneomorphae</taxon>
        <taxon>Entelegynae</taxon>
        <taxon>Araneoidea</taxon>
        <taxon>Araneidae</taxon>
        <taxon>Araneus</taxon>
    </lineage>
</organism>
<proteinExistence type="predicted"/>
<protein>
    <submittedName>
        <fullName evidence="1">Uncharacterized protein</fullName>
    </submittedName>
</protein>